<gene>
    <name evidence="4" type="ORF">DSL72_009496</name>
</gene>
<dbReference type="Pfam" id="PF01344">
    <property type="entry name" value="Kelch_1"/>
    <property type="match status" value="1"/>
</dbReference>
<sequence>MLLPSPFFSLVLALVFNLITHTISTPVHSPLSNRGSNPGTWHTLPPIPIYPRQEHSTVYIYPYIYILGGVIASPSNSTTDSFPTTTLVQRYSLFTQTWSSAADLPIPLKHINAAAINGRIYVFGGLSPSNKIWIASRATFAYDPVTDSWARHNDIPSGLEVGGATVTVIGNTMYLAGGLKWLDLSQSFQPTVDLFTAWNVGTQVFKPLPVLPAPRDHAGVGWVASTGALYVLGGRAFGHDNVVNTTFLFSFQTLTWREVAKMPTARGGVASAMIDNLIFVMGGEGNPDPNSHGVFSQNEAYDTNTDTWREYAEMDVPRHGTSAVAIGNMIYVPGGGIAEGGAPTSYFSYFED</sequence>
<proteinExistence type="predicted"/>
<evidence type="ECO:0000256" key="3">
    <source>
        <dbReference type="SAM" id="SignalP"/>
    </source>
</evidence>
<evidence type="ECO:0000256" key="1">
    <source>
        <dbReference type="ARBA" id="ARBA00022441"/>
    </source>
</evidence>
<organism evidence="4 5">
    <name type="scientific">Monilinia vaccinii-corymbosi</name>
    <dbReference type="NCBI Taxonomy" id="61207"/>
    <lineage>
        <taxon>Eukaryota</taxon>
        <taxon>Fungi</taxon>
        <taxon>Dikarya</taxon>
        <taxon>Ascomycota</taxon>
        <taxon>Pezizomycotina</taxon>
        <taxon>Leotiomycetes</taxon>
        <taxon>Helotiales</taxon>
        <taxon>Sclerotiniaceae</taxon>
        <taxon>Monilinia</taxon>
    </lineage>
</organism>
<dbReference type="Gene3D" id="2.120.10.80">
    <property type="entry name" value="Kelch-type beta propeller"/>
    <property type="match status" value="2"/>
</dbReference>
<keyword evidence="1" id="KW-0880">Kelch repeat</keyword>
<dbReference type="Proteomes" id="UP000672032">
    <property type="component" value="Chromosome 8"/>
</dbReference>
<keyword evidence="2" id="KW-0677">Repeat</keyword>
<dbReference type="PANTHER" id="PTHR46344">
    <property type="entry name" value="OS02G0202900 PROTEIN"/>
    <property type="match status" value="1"/>
</dbReference>
<protein>
    <recommendedName>
        <fullName evidence="6">Galactose oxidase</fullName>
    </recommendedName>
</protein>
<dbReference type="InterPro" id="IPR015915">
    <property type="entry name" value="Kelch-typ_b-propeller"/>
</dbReference>
<evidence type="ECO:0000313" key="5">
    <source>
        <dbReference type="Proteomes" id="UP000672032"/>
    </source>
</evidence>
<feature type="signal peptide" evidence="3">
    <location>
        <begin position="1"/>
        <end position="24"/>
    </location>
</feature>
<dbReference type="InterPro" id="IPR006652">
    <property type="entry name" value="Kelch_1"/>
</dbReference>
<evidence type="ECO:0008006" key="6">
    <source>
        <dbReference type="Google" id="ProtNLM"/>
    </source>
</evidence>
<dbReference type="Pfam" id="PF24681">
    <property type="entry name" value="Kelch_KLHDC2_KLHL20_DRC7"/>
    <property type="match status" value="1"/>
</dbReference>
<accession>A0A8A3PPM9</accession>
<name>A0A8A3PPM9_9HELO</name>
<dbReference type="SUPFAM" id="SSF117281">
    <property type="entry name" value="Kelch motif"/>
    <property type="match status" value="2"/>
</dbReference>
<dbReference type="EMBL" id="CP063412">
    <property type="protein sequence ID" value="QSZ37398.1"/>
    <property type="molecule type" value="Genomic_DNA"/>
</dbReference>
<evidence type="ECO:0000313" key="4">
    <source>
        <dbReference type="EMBL" id="QSZ37398.1"/>
    </source>
</evidence>
<keyword evidence="3" id="KW-0732">Signal</keyword>
<reference evidence="4" key="1">
    <citation type="submission" date="2020-10" db="EMBL/GenBank/DDBJ databases">
        <title>Genome Sequence of Monilinia vaccinii-corymbosi Sheds Light on Mummy Berry Disease Infection of Blueberry and Mating Type.</title>
        <authorList>
            <person name="Yow A.G."/>
            <person name="Zhang Y."/>
            <person name="Bansal K."/>
            <person name="Eacker S.M."/>
            <person name="Sullivan S."/>
            <person name="Liachko I."/>
            <person name="Cubeta M.A."/>
            <person name="Rollins J.A."/>
            <person name="Ashrafi H."/>
        </authorList>
    </citation>
    <scope>NUCLEOTIDE SEQUENCE</scope>
    <source>
        <strain evidence="4">RL-1</strain>
    </source>
</reference>
<feature type="chain" id="PRO_5033051149" description="Galactose oxidase" evidence="3">
    <location>
        <begin position="25"/>
        <end position="352"/>
    </location>
</feature>
<dbReference type="OrthoDB" id="45365at2759"/>
<evidence type="ECO:0000256" key="2">
    <source>
        <dbReference type="ARBA" id="ARBA00022737"/>
    </source>
</evidence>
<dbReference type="AlphaFoldDB" id="A0A8A3PPM9"/>
<keyword evidence="5" id="KW-1185">Reference proteome</keyword>
<dbReference type="PANTHER" id="PTHR46344:SF27">
    <property type="entry name" value="KELCH REPEAT SUPERFAMILY PROTEIN"/>
    <property type="match status" value="1"/>
</dbReference>
<dbReference type="SMART" id="SM00612">
    <property type="entry name" value="Kelch"/>
    <property type="match status" value="4"/>
</dbReference>